<dbReference type="EMBL" id="BMDE01000006">
    <property type="protein sequence ID" value="GGH94697.1"/>
    <property type="molecule type" value="Genomic_DNA"/>
</dbReference>
<comment type="similarity">
    <text evidence="4 16 17">Belongs to the OadG family.</text>
</comment>
<evidence type="ECO:0000313" key="19">
    <source>
        <dbReference type="EMBL" id="PKF73010.1"/>
    </source>
</evidence>
<keyword evidence="7 16" id="KW-1003">Cell membrane</keyword>
<dbReference type="AlphaFoldDB" id="A0A2I0CUC7"/>
<keyword evidence="12 16" id="KW-0406">Ion transport</keyword>
<evidence type="ECO:0000313" key="20">
    <source>
        <dbReference type="Proteomes" id="UP000242861"/>
    </source>
</evidence>
<protein>
    <recommendedName>
        <fullName evidence="16">Probable oxaloacetate decarboxylase gamma chain</fullName>
        <ecNumber evidence="16">7.2.4.2</ecNumber>
    </recommendedName>
</protein>
<reference evidence="18" key="5">
    <citation type="submission" date="2024-05" db="EMBL/GenBank/DDBJ databases">
        <authorList>
            <person name="Sun Q."/>
            <person name="Sedlacek I."/>
        </authorList>
    </citation>
    <scope>NUCLEOTIDE SEQUENCE</scope>
    <source>
        <strain evidence="18">CCM 8778</strain>
    </source>
</reference>
<reference evidence="21" key="4">
    <citation type="journal article" date="2019" name="Int. J. Syst. Evol. Microbiol.">
        <title>The Global Catalogue of Microorganisms (GCM) 10K type strain sequencing project: providing services to taxonomists for standard genome sequencing and annotation.</title>
        <authorList>
            <consortium name="The Broad Institute Genomics Platform"/>
            <consortium name="The Broad Institute Genome Sequencing Center for Infectious Disease"/>
            <person name="Wu L."/>
            <person name="Ma J."/>
        </authorList>
    </citation>
    <scope>NUCLEOTIDE SEQUENCE [LARGE SCALE GENOMIC DNA]</scope>
    <source>
        <strain evidence="21">CCM 8778</strain>
    </source>
</reference>
<keyword evidence="6 16" id="KW-0813">Transport</keyword>
<evidence type="ECO:0000256" key="15">
    <source>
        <dbReference type="ARBA" id="ARBA00048176"/>
    </source>
</evidence>
<sequence>MTPTELLLEGVELMLIGMGCVLAFLTLLIYAIRGMSILIERFVPTPVLAAPVVRKQTAVAAPVDPLVIAAIQAAIHQHRAKRG</sequence>
<reference evidence="20" key="2">
    <citation type="submission" date="2017-12" db="EMBL/GenBank/DDBJ databases">
        <authorList>
            <person name="Yu X.-Y."/>
        </authorList>
    </citation>
    <scope>NUCLEOTIDE SEQUENCE [LARGE SCALE GENOMIC DNA]</scope>
    <source>
        <strain evidence="20">ZYSR67-Z</strain>
    </source>
</reference>
<evidence type="ECO:0000256" key="17">
    <source>
        <dbReference type="RuleBase" id="RU004278"/>
    </source>
</evidence>
<dbReference type="Pfam" id="PF04277">
    <property type="entry name" value="OAD_gamma"/>
    <property type="match status" value="1"/>
</dbReference>
<comment type="subcellular location">
    <subcellularLocation>
        <location evidence="3 16 17">Cell membrane</location>
        <topology evidence="3 16 17">Single-pass membrane protein</topology>
    </subcellularLocation>
</comment>
<comment type="catalytic activity">
    <reaction evidence="15 16 17">
        <text>oxaloacetate + 2 Na(+)(in) + H(+) = pyruvate + 2 Na(+)(out) + CO2</text>
        <dbReference type="Rhea" id="RHEA:57724"/>
        <dbReference type="ChEBI" id="CHEBI:15361"/>
        <dbReference type="ChEBI" id="CHEBI:15378"/>
        <dbReference type="ChEBI" id="CHEBI:16452"/>
        <dbReference type="ChEBI" id="CHEBI:16526"/>
        <dbReference type="ChEBI" id="CHEBI:29101"/>
        <dbReference type="EC" id="7.2.4.2"/>
    </reaction>
</comment>
<dbReference type="InterPro" id="IPR005899">
    <property type="entry name" value="Na_pump_deCOase"/>
</dbReference>
<evidence type="ECO:0000256" key="9">
    <source>
        <dbReference type="ARBA" id="ARBA00022967"/>
    </source>
</evidence>
<evidence type="ECO:0000256" key="3">
    <source>
        <dbReference type="ARBA" id="ARBA00004162"/>
    </source>
</evidence>
<dbReference type="HAMAP" id="MF_00404">
    <property type="entry name" value="OadG"/>
    <property type="match status" value="1"/>
</dbReference>
<evidence type="ECO:0000256" key="5">
    <source>
        <dbReference type="ARBA" id="ARBA00011869"/>
    </source>
</evidence>
<evidence type="ECO:0000256" key="8">
    <source>
        <dbReference type="ARBA" id="ARBA00022692"/>
    </source>
</evidence>
<evidence type="ECO:0000256" key="12">
    <source>
        <dbReference type="ARBA" id="ARBA00023065"/>
    </source>
</evidence>
<comment type="subunit">
    <text evidence="5 16">Heterotrimer of an alpha, a beta and a gamma subunit.</text>
</comment>
<evidence type="ECO:0000313" key="18">
    <source>
        <dbReference type="EMBL" id="GGH94697.1"/>
    </source>
</evidence>
<keyword evidence="14 16" id="KW-0739">Sodium transport</keyword>
<evidence type="ECO:0000256" key="1">
    <source>
        <dbReference type="ARBA" id="ARBA00001959"/>
    </source>
</evidence>
<proteinExistence type="inferred from homology"/>
<dbReference type="EMBL" id="PIYS01000002">
    <property type="protein sequence ID" value="PKF73010.1"/>
    <property type="molecule type" value="Genomic_DNA"/>
</dbReference>
<comment type="function">
    <text evidence="2 16 17">Catalyzes the decarboxylation of oxaloacetate coupled to Na(+) translocation.</text>
</comment>
<comment type="caution">
    <text evidence="19">The sequence shown here is derived from an EMBL/GenBank/DDBJ whole genome shotgun (WGS) entry which is preliminary data.</text>
</comment>
<dbReference type="Proteomes" id="UP000655550">
    <property type="component" value="Unassembled WGS sequence"/>
</dbReference>
<accession>A0A2I0CUC7</accession>
<keyword evidence="21" id="KW-1185">Reference proteome</keyword>
<dbReference type="GO" id="GO:0036376">
    <property type="term" value="P:sodium ion export across plasma membrane"/>
    <property type="evidence" value="ECO:0007669"/>
    <property type="project" value="InterPro"/>
</dbReference>
<evidence type="ECO:0000256" key="4">
    <source>
        <dbReference type="ARBA" id="ARBA00005844"/>
    </source>
</evidence>
<evidence type="ECO:0000256" key="2">
    <source>
        <dbReference type="ARBA" id="ARBA00003002"/>
    </source>
</evidence>
<evidence type="ECO:0000256" key="14">
    <source>
        <dbReference type="ARBA" id="ARBA00023201"/>
    </source>
</evidence>
<dbReference type="InterPro" id="IPR023424">
    <property type="entry name" value="OadG"/>
</dbReference>
<evidence type="ECO:0000256" key="16">
    <source>
        <dbReference type="HAMAP-Rule" id="MF_00404"/>
    </source>
</evidence>
<organism evidence="19 20">
    <name type="scientific">Pseudomonas fluvialis</name>
    <dbReference type="NCBI Taxonomy" id="1793966"/>
    <lineage>
        <taxon>Bacteria</taxon>
        <taxon>Pseudomonadati</taxon>
        <taxon>Pseudomonadota</taxon>
        <taxon>Gammaproteobacteria</taxon>
        <taxon>Pseudomonadales</taxon>
        <taxon>Pseudomonadaceae</taxon>
        <taxon>Pseudomonas</taxon>
    </lineage>
</organism>
<gene>
    <name evidence="16" type="primary">oadG</name>
    <name evidence="18" type="synonym">oadG2</name>
    <name evidence="19" type="ORF">CW360_00690</name>
    <name evidence="18" type="ORF">GCM10007363_22240</name>
</gene>
<evidence type="ECO:0000256" key="6">
    <source>
        <dbReference type="ARBA" id="ARBA00022448"/>
    </source>
</evidence>
<evidence type="ECO:0000256" key="7">
    <source>
        <dbReference type="ARBA" id="ARBA00022475"/>
    </source>
</evidence>
<evidence type="ECO:0000313" key="21">
    <source>
        <dbReference type="Proteomes" id="UP000655550"/>
    </source>
</evidence>
<reference evidence="18" key="1">
    <citation type="journal article" date="2014" name="Int. J. Syst. Evol. Microbiol.">
        <title>Complete genome of a new Firmicutes species belonging to the dominant human colonic microbiota ('Ruminococcus bicirculans') reveals two chromosomes and a selective capacity to utilize plant glucans.</title>
        <authorList>
            <consortium name="NISC Comparative Sequencing Program"/>
            <person name="Wegmann U."/>
            <person name="Louis P."/>
            <person name="Goesmann A."/>
            <person name="Henrissat B."/>
            <person name="Duncan S.H."/>
            <person name="Flint H.J."/>
        </authorList>
    </citation>
    <scope>NUCLEOTIDE SEQUENCE</scope>
    <source>
        <strain evidence="18">CCM 8778</strain>
    </source>
</reference>
<keyword evidence="9 16" id="KW-1278">Translocase</keyword>
<evidence type="ECO:0000256" key="13">
    <source>
        <dbReference type="ARBA" id="ARBA00023136"/>
    </source>
</evidence>
<feature type="transmembrane region" description="Helical" evidence="16 17">
    <location>
        <begin position="13"/>
        <end position="32"/>
    </location>
</feature>
<comment type="cofactor">
    <cofactor evidence="1 16 17">
        <name>Na(+)</name>
        <dbReference type="ChEBI" id="CHEBI:29101"/>
    </cofactor>
</comment>
<evidence type="ECO:0000256" key="11">
    <source>
        <dbReference type="ARBA" id="ARBA00023053"/>
    </source>
</evidence>
<keyword evidence="10 16" id="KW-1133">Transmembrane helix</keyword>
<keyword evidence="13 16" id="KW-0472">Membrane</keyword>
<reference evidence="19" key="3">
    <citation type="submission" date="2017-12" db="EMBL/GenBank/DDBJ databases">
        <authorList>
            <person name="Hurst M.R.H."/>
        </authorList>
    </citation>
    <scope>NUCLEOTIDE SEQUENCE [LARGE SCALE GENOMIC DNA]</scope>
    <source>
        <strain evidence="19">ZYSR67-Z</strain>
    </source>
</reference>
<dbReference type="RefSeq" id="WP_093985808.1">
    <property type="nucleotide sequence ID" value="NZ_BMDE01000006.1"/>
</dbReference>
<keyword evidence="11 16" id="KW-0915">Sodium</keyword>
<dbReference type="GO" id="GO:0005886">
    <property type="term" value="C:plasma membrane"/>
    <property type="evidence" value="ECO:0007669"/>
    <property type="project" value="UniProtKB-SubCell"/>
</dbReference>
<name>A0A2I0CUC7_9PSED</name>
<dbReference type="GO" id="GO:0015451">
    <property type="term" value="F:decarboxylation-driven active transmembrane transporter activity"/>
    <property type="evidence" value="ECO:0007669"/>
    <property type="project" value="UniProtKB-EC"/>
</dbReference>
<keyword evidence="8 16" id="KW-0812">Transmembrane</keyword>
<dbReference type="EC" id="7.2.4.2" evidence="16"/>
<dbReference type="Proteomes" id="UP000242861">
    <property type="component" value="Unassembled WGS sequence"/>
</dbReference>
<dbReference type="NCBIfam" id="TIGR01195">
    <property type="entry name" value="oadG_fam"/>
    <property type="match status" value="1"/>
</dbReference>
<dbReference type="GO" id="GO:0008948">
    <property type="term" value="F:oxaloacetate decarboxylase activity"/>
    <property type="evidence" value="ECO:0007669"/>
    <property type="project" value="UniProtKB-UniRule"/>
</dbReference>
<dbReference type="GO" id="GO:0015081">
    <property type="term" value="F:sodium ion transmembrane transporter activity"/>
    <property type="evidence" value="ECO:0007669"/>
    <property type="project" value="UniProtKB-UniRule"/>
</dbReference>
<evidence type="ECO:0000256" key="10">
    <source>
        <dbReference type="ARBA" id="ARBA00022989"/>
    </source>
</evidence>